<evidence type="ECO:0000256" key="1">
    <source>
        <dbReference type="SAM" id="MobiDB-lite"/>
    </source>
</evidence>
<reference evidence="2" key="1">
    <citation type="journal article" date="2019" name="Sci. Rep.">
        <title>Draft genome of Tanacetum cinerariifolium, the natural source of mosquito coil.</title>
        <authorList>
            <person name="Yamashiro T."/>
            <person name="Shiraishi A."/>
            <person name="Satake H."/>
            <person name="Nakayama K."/>
        </authorList>
    </citation>
    <scope>NUCLEOTIDE SEQUENCE</scope>
</reference>
<gene>
    <name evidence="2" type="ORF">Tci_908064</name>
</gene>
<proteinExistence type="predicted"/>
<feature type="region of interest" description="Disordered" evidence="1">
    <location>
        <begin position="1"/>
        <end position="39"/>
    </location>
</feature>
<sequence length="75" mass="8259">GGDNDDNESSDDDDDDDDVEKDREDDEEEEHLASIDPSVVPIDDHACITEFAVALPLSLPPPPENIKSLKDNIRV</sequence>
<organism evidence="2">
    <name type="scientific">Tanacetum cinerariifolium</name>
    <name type="common">Dalmatian daisy</name>
    <name type="synonym">Chrysanthemum cinerariifolium</name>
    <dbReference type="NCBI Taxonomy" id="118510"/>
    <lineage>
        <taxon>Eukaryota</taxon>
        <taxon>Viridiplantae</taxon>
        <taxon>Streptophyta</taxon>
        <taxon>Embryophyta</taxon>
        <taxon>Tracheophyta</taxon>
        <taxon>Spermatophyta</taxon>
        <taxon>Magnoliopsida</taxon>
        <taxon>eudicotyledons</taxon>
        <taxon>Gunneridae</taxon>
        <taxon>Pentapetalae</taxon>
        <taxon>asterids</taxon>
        <taxon>campanulids</taxon>
        <taxon>Asterales</taxon>
        <taxon>Asteraceae</taxon>
        <taxon>Asteroideae</taxon>
        <taxon>Anthemideae</taxon>
        <taxon>Anthemidinae</taxon>
        <taxon>Tanacetum</taxon>
    </lineage>
</organism>
<protein>
    <submittedName>
        <fullName evidence="2">Uncharacterized protein</fullName>
    </submittedName>
</protein>
<dbReference type="AlphaFoldDB" id="A0A699VKI0"/>
<accession>A0A699VKI0</accession>
<dbReference type="EMBL" id="BKCJ011467145">
    <property type="protein sequence ID" value="GFD36095.1"/>
    <property type="molecule type" value="Genomic_DNA"/>
</dbReference>
<name>A0A699VKI0_TANCI</name>
<feature type="region of interest" description="Disordered" evidence="1">
    <location>
        <begin position="56"/>
        <end position="75"/>
    </location>
</feature>
<evidence type="ECO:0000313" key="2">
    <source>
        <dbReference type="EMBL" id="GFD36095.1"/>
    </source>
</evidence>
<comment type="caution">
    <text evidence="2">The sequence shown here is derived from an EMBL/GenBank/DDBJ whole genome shotgun (WGS) entry which is preliminary data.</text>
</comment>
<feature type="non-terminal residue" evidence="2">
    <location>
        <position position="1"/>
    </location>
</feature>
<feature type="compositionally biased region" description="Acidic residues" evidence="1">
    <location>
        <begin position="1"/>
        <end position="30"/>
    </location>
</feature>